<name>A0ABR0IHS7_9PEZI</name>
<proteinExistence type="predicted"/>
<dbReference type="PANTHER" id="PTHR37450">
    <property type="entry name" value="CIPC PROTEIN"/>
    <property type="match status" value="1"/>
</dbReference>
<evidence type="ECO:0000256" key="1">
    <source>
        <dbReference type="SAM" id="MobiDB-lite"/>
    </source>
</evidence>
<evidence type="ECO:0000313" key="3">
    <source>
        <dbReference type="Proteomes" id="UP001323617"/>
    </source>
</evidence>
<organism evidence="2 3">
    <name type="scientific">Podospora pseudoanserina</name>
    <dbReference type="NCBI Taxonomy" id="2609844"/>
    <lineage>
        <taxon>Eukaryota</taxon>
        <taxon>Fungi</taxon>
        <taxon>Dikarya</taxon>
        <taxon>Ascomycota</taxon>
        <taxon>Pezizomycotina</taxon>
        <taxon>Sordariomycetes</taxon>
        <taxon>Sordariomycetidae</taxon>
        <taxon>Sordariales</taxon>
        <taxon>Podosporaceae</taxon>
        <taxon>Podospora</taxon>
    </lineage>
</organism>
<protein>
    <submittedName>
        <fullName evidence="2">Uncharacterized protein</fullName>
    </submittedName>
</protein>
<dbReference type="InterPro" id="IPR022234">
    <property type="entry name" value="DUF3759"/>
</dbReference>
<reference evidence="2 3" key="1">
    <citation type="journal article" date="2023" name="bioRxiv">
        <title>High-quality genome assemblies of four members of thePodospora anserinaspecies complex.</title>
        <authorList>
            <person name="Ament-Velasquez S.L."/>
            <person name="Vogan A.A."/>
            <person name="Wallerman O."/>
            <person name="Hartmann F."/>
            <person name="Gautier V."/>
            <person name="Silar P."/>
            <person name="Giraud T."/>
            <person name="Johannesson H."/>
        </authorList>
    </citation>
    <scope>NUCLEOTIDE SEQUENCE [LARGE SCALE GENOMIC DNA]</scope>
    <source>
        <strain evidence="2 3">CBS 124.78</strain>
    </source>
</reference>
<dbReference type="Proteomes" id="UP001323617">
    <property type="component" value="Unassembled WGS sequence"/>
</dbReference>
<gene>
    <name evidence="2" type="ORF">QC764_208890</name>
</gene>
<accession>A0ABR0IHS7</accession>
<keyword evidence="3" id="KW-1185">Reference proteome</keyword>
<sequence length="180" mass="20789">MRGLYTYLAFYIRGSHAHQKQALESLTFPASANSIHHIQFITSSKSTNMGFFDFIEARDARDQLYSNDDRPSSKPNLGHEILGGAAAFEAMHLWEKEQRRKGEPVSHGFAKEALAAMAGAEADKLWERHHGRDGGNERDRERGREHARRQVEELYDQQYGERDEWNPNHEIHESMRFSGY</sequence>
<dbReference type="PANTHER" id="PTHR37450:SF1">
    <property type="entry name" value="CIPC PROTEIN"/>
    <property type="match status" value="1"/>
</dbReference>
<comment type="caution">
    <text evidence="2">The sequence shown here is derived from an EMBL/GenBank/DDBJ whole genome shotgun (WGS) entry which is preliminary data.</text>
</comment>
<feature type="region of interest" description="Disordered" evidence="1">
    <location>
        <begin position="126"/>
        <end position="148"/>
    </location>
</feature>
<dbReference type="RefSeq" id="XP_062803433.1">
    <property type="nucleotide sequence ID" value="XM_062944598.1"/>
</dbReference>
<dbReference type="Pfam" id="PF12585">
    <property type="entry name" value="DUF3759"/>
    <property type="match status" value="1"/>
</dbReference>
<dbReference type="EMBL" id="JAFFHC010000002">
    <property type="protein sequence ID" value="KAK4679963.1"/>
    <property type="molecule type" value="Genomic_DNA"/>
</dbReference>
<dbReference type="GeneID" id="87965463"/>
<evidence type="ECO:0000313" key="2">
    <source>
        <dbReference type="EMBL" id="KAK4679963.1"/>
    </source>
</evidence>